<reference evidence="1 2" key="1">
    <citation type="journal article" date="2018" name="Sci. Rep.">
        <title>Comparative analysis of the Pocillopora damicornis genome highlights role of immune system in coral evolution.</title>
        <authorList>
            <person name="Cunning R."/>
            <person name="Bay R.A."/>
            <person name="Gillette P."/>
            <person name="Baker A.C."/>
            <person name="Traylor-Knowles N."/>
        </authorList>
    </citation>
    <scope>NUCLEOTIDE SEQUENCE [LARGE SCALE GENOMIC DNA]</scope>
    <source>
        <strain evidence="1">RSMAS</strain>
        <tissue evidence="1">Whole animal</tissue>
    </source>
</reference>
<protein>
    <submittedName>
        <fullName evidence="1">Uncharacterized protein</fullName>
    </submittedName>
</protein>
<gene>
    <name evidence="1" type="ORF">pdam_00004627</name>
</gene>
<sequence length="83" mass="9454">MVLNSDAGSTIYQKFNQVCIRWGAVCNADQTDGQWTEYESHRYINEFETLAALFALPPFYFSVTNCHVNIYIDDITPVALAKL</sequence>
<dbReference type="AlphaFoldDB" id="A0A3M6ULN0"/>
<dbReference type="EMBL" id="RCHS01001247">
    <property type="protein sequence ID" value="RMX54576.1"/>
    <property type="molecule type" value="Genomic_DNA"/>
</dbReference>
<comment type="caution">
    <text evidence="1">The sequence shown here is derived from an EMBL/GenBank/DDBJ whole genome shotgun (WGS) entry which is preliminary data.</text>
</comment>
<evidence type="ECO:0000313" key="1">
    <source>
        <dbReference type="EMBL" id="RMX54576.1"/>
    </source>
</evidence>
<name>A0A3M6ULN0_POCDA</name>
<proteinExistence type="predicted"/>
<organism evidence="1 2">
    <name type="scientific">Pocillopora damicornis</name>
    <name type="common">Cauliflower coral</name>
    <name type="synonym">Millepora damicornis</name>
    <dbReference type="NCBI Taxonomy" id="46731"/>
    <lineage>
        <taxon>Eukaryota</taxon>
        <taxon>Metazoa</taxon>
        <taxon>Cnidaria</taxon>
        <taxon>Anthozoa</taxon>
        <taxon>Hexacorallia</taxon>
        <taxon>Scleractinia</taxon>
        <taxon>Astrocoeniina</taxon>
        <taxon>Pocilloporidae</taxon>
        <taxon>Pocillopora</taxon>
    </lineage>
</organism>
<accession>A0A3M6ULN0</accession>
<dbReference type="Proteomes" id="UP000275408">
    <property type="component" value="Unassembled WGS sequence"/>
</dbReference>
<evidence type="ECO:0000313" key="2">
    <source>
        <dbReference type="Proteomes" id="UP000275408"/>
    </source>
</evidence>
<keyword evidence="2" id="KW-1185">Reference proteome</keyword>